<name>A0A1A8XL15_9RHOO</name>
<dbReference type="Gene3D" id="3.40.50.300">
    <property type="entry name" value="P-loop containing nucleotide triphosphate hydrolases"/>
    <property type="match status" value="2"/>
</dbReference>
<reference evidence="3 4" key="1">
    <citation type="submission" date="2016-06" db="EMBL/GenBank/DDBJ databases">
        <authorList>
            <person name="Kjaerup R.B."/>
            <person name="Dalgaard T.S."/>
            <person name="Juul-Madsen H.R."/>
        </authorList>
    </citation>
    <scope>NUCLEOTIDE SEQUENCE [LARGE SCALE GENOMIC DNA]</scope>
    <source>
        <strain evidence="3">2</strain>
    </source>
</reference>
<protein>
    <submittedName>
        <fullName evidence="3">Putative DNA sulfur modification protein DndD</fullName>
    </submittedName>
</protein>
<feature type="coiled-coil region" evidence="1">
    <location>
        <begin position="216"/>
        <end position="250"/>
    </location>
</feature>
<evidence type="ECO:0000313" key="3">
    <source>
        <dbReference type="EMBL" id="SBT05840.1"/>
    </source>
</evidence>
<feature type="domain" description="Rad50/SbcC-type AAA" evidence="2">
    <location>
        <begin position="8"/>
        <end position="237"/>
    </location>
</feature>
<dbReference type="RefSeq" id="WP_186410298.1">
    <property type="nucleotide sequence ID" value="NZ_FLQY01000077.1"/>
</dbReference>
<dbReference type="EMBL" id="FLQY01000077">
    <property type="protein sequence ID" value="SBT05840.1"/>
    <property type="molecule type" value="Genomic_DNA"/>
</dbReference>
<dbReference type="NCBIfam" id="TIGR03185">
    <property type="entry name" value="DNA_S_dndD"/>
    <property type="match status" value="1"/>
</dbReference>
<dbReference type="GO" id="GO:0000731">
    <property type="term" value="P:DNA synthesis involved in DNA repair"/>
    <property type="evidence" value="ECO:0007669"/>
    <property type="project" value="TreeGrafter"/>
</dbReference>
<evidence type="ECO:0000259" key="2">
    <source>
        <dbReference type="Pfam" id="PF13476"/>
    </source>
</evidence>
<evidence type="ECO:0000256" key="1">
    <source>
        <dbReference type="SAM" id="Coils"/>
    </source>
</evidence>
<dbReference type="PANTHER" id="PTHR32182:SF0">
    <property type="entry name" value="DNA REPLICATION AND REPAIR PROTEIN RECF"/>
    <property type="match status" value="1"/>
</dbReference>
<feature type="coiled-coil region" evidence="1">
    <location>
        <begin position="424"/>
        <end position="486"/>
    </location>
</feature>
<sequence>MILERFCIQNLFSYRGAWDFDLRPSDDGRNVLLIWGRNGYGKTSFLNSLKLLLTGVSDELRRTIHVGREFKRDHYLLGMGDEWIGIFNRQARTAGEKEFGVSLVWREEAGTVSVERRWLVEKGDIQEVLRVTPSFGDPLEDANGDVEGEARAFIQERLPEAVMPFFIYDGERVQQIAEANREGQLQQIEQLLDLADIDVVDEYLSRNLTAWRRESNDASQHRINSLHHEIQALEEKIAGLDADSKSVDAEIAEAEYSVKRLDAALQARRQFALQSEEAQLATKREGLVGRLEERSLVFFESFTRDAPLVLHSSLMGEAAHELEKIAAHPNRRLKDELTRVFSALPERLFDDPPLPVPPLTLDQEEFLRRKLARVLDSYRPDAEDMASGLFHLAPMRAEALLRVADEYAHDERKRARWASDLADIRRLKSDLAEIERKRNDVSNLAPQERQLFEERLAERGTLNTKIEELHKRLGGYSEQERNLNRELGAKRDTCRVEERKLVGANAARGKLGIGQRLQQALAAYRSLLKARRRSDIEVAINSRFSELMTSHTLIQHIRVKEDFSLHYVDGSGQAVGMGNLSAGMKQLVAQALLWGLKDVSGKEAPVVVDTPLARIDRQHQENLITRYYPKAGPQVIVLPTDSELDREKYALLKPHVYREYRLVNPEGDHTRVELGGYY</sequence>
<keyword evidence="1" id="KW-0175">Coiled coil</keyword>
<proteinExistence type="predicted"/>
<dbReference type="GO" id="GO:0006302">
    <property type="term" value="P:double-strand break repair"/>
    <property type="evidence" value="ECO:0007669"/>
    <property type="project" value="InterPro"/>
</dbReference>
<keyword evidence="4" id="KW-1185">Reference proteome</keyword>
<gene>
    <name evidence="3" type="ORF">PROAA_1680019</name>
</gene>
<dbReference type="InterPro" id="IPR017599">
    <property type="entry name" value="DNA_S_DndD"/>
</dbReference>
<dbReference type="InterPro" id="IPR038729">
    <property type="entry name" value="Rad50/SbcC_AAA"/>
</dbReference>
<accession>A0A1A8XL15</accession>
<dbReference type="InterPro" id="IPR027417">
    <property type="entry name" value="P-loop_NTPase"/>
</dbReference>
<dbReference type="Pfam" id="PF13476">
    <property type="entry name" value="AAA_23"/>
    <property type="match status" value="1"/>
</dbReference>
<dbReference type="GO" id="GO:0016887">
    <property type="term" value="F:ATP hydrolysis activity"/>
    <property type="evidence" value="ECO:0007669"/>
    <property type="project" value="InterPro"/>
</dbReference>
<dbReference type="PANTHER" id="PTHR32182">
    <property type="entry name" value="DNA REPLICATION AND REPAIR PROTEIN RECF"/>
    <property type="match status" value="1"/>
</dbReference>
<evidence type="ECO:0000313" key="4">
    <source>
        <dbReference type="Proteomes" id="UP000199600"/>
    </source>
</evidence>
<dbReference type="Proteomes" id="UP000199600">
    <property type="component" value="Unassembled WGS sequence"/>
</dbReference>
<dbReference type="SUPFAM" id="SSF52540">
    <property type="entry name" value="P-loop containing nucleoside triphosphate hydrolases"/>
    <property type="match status" value="1"/>
</dbReference>
<organism evidence="3 4">
    <name type="scientific">Candidatus Propionivibrio aalborgensis</name>
    <dbReference type="NCBI Taxonomy" id="1860101"/>
    <lineage>
        <taxon>Bacteria</taxon>
        <taxon>Pseudomonadati</taxon>
        <taxon>Pseudomonadota</taxon>
        <taxon>Betaproteobacteria</taxon>
        <taxon>Rhodocyclales</taxon>
        <taxon>Rhodocyclaceae</taxon>
        <taxon>Propionivibrio</taxon>
    </lineage>
</organism>
<dbReference type="AlphaFoldDB" id="A0A1A8XL15"/>